<keyword evidence="2" id="KW-1185">Reference proteome</keyword>
<accession>A0A8H3FTC1</accession>
<evidence type="ECO:0008006" key="3">
    <source>
        <dbReference type="Google" id="ProtNLM"/>
    </source>
</evidence>
<name>A0A8H3FTC1_9LECA</name>
<sequence length="138" mass="15111">MNPFPWQYGNRQYSITLSDTGVAGLQESPLDMSSLSRRACYKCGNVGHYAGQQHTPPEDEDMQAEIIQKCARHQNAYVTTANSLDMSQMGARILERPTPSNATIARVLGTSRQTARLYASVVPALEVDGAILVANRVI</sequence>
<evidence type="ECO:0000313" key="1">
    <source>
        <dbReference type="EMBL" id="CAF9929625.1"/>
    </source>
</evidence>
<comment type="caution">
    <text evidence="1">The sequence shown here is derived from an EMBL/GenBank/DDBJ whole genome shotgun (WGS) entry which is preliminary data.</text>
</comment>
<dbReference type="AlphaFoldDB" id="A0A8H3FTC1"/>
<reference evidence="1" key="1">
    <citation type="submission" date="2021-03" db="EMBL/GenBank/DDBJ databases">
        <authorList>
            <person name="Tagirdzhanova G."/>
        </authorList>
    </citation>
    <scope>NUCLEOTIDE SEQUENCE</scope>
</reference>
<gene>
    <name evidence="1" type="ORF">IMSHALPRED_007962</name>
</gene>
<organism evidence="1 2">
    <name type="scientific">Imshaugia aleurites</name>
    <dbReference type="NCBI Taxonomy" id="172621"/>
    <lineage>
        <taxon>Eukaryota</taxon>
        <taxon>Fungi</taxon>
        <taxon>Dikarya</taxon>
        <taxon>Ascomycota</taxon>
        <taxon>Pezizomycotina</taxon>
        <taxon>Lecanoromycetes</taxon>
        <taxon>OSLEUM clade</taxon>
        <taxon>Lecanoromycetidae</taxon>
        <taxon>Lecanorales</taxon>
        <taxon>Lecanorineae</taxon>
        <taxon>Parmeliaceae</taxon>
        <taxon>Imshaugia</taxon>
    </lineage>
</organism>
<dbReference type="Proteomes" id="UP000664534">
    <property type="component" value="Unassembled WGS sequence"/>
</dbReference>
<evidence type="ECO:0000313" key="2">
    <source>
        <dbReference type="Proteomes" id="UP000664534"/>
    </source>
</evidence>
<protein>
    <recommendedName>
        <fullName evidence="3">CCHC-type domain-containing protein</fullName>
    </recommendedName>
</protein>
<dbReference type="EMBL" id="CAJPDT010000054">
    <property type="protein sequence ID" value="CAF9929625.1"/>
    <property type="molecule type" value="Genomic_DNA"/>
</dbReference>
<dbReference type="OrthoDB" id="5394679at2759"/>
<proteinExistence type="predicted"/>